<reference evidence="1 2" key="2">
    <citation type="journal article" date="2012" name="Stand. Genomic Sci.">
        <title>Complete genome sequence of the orange-red pigmented, radioresistant Deinococcus proteolyticus type strain (MRP(T)).</title>
        <authorList>
            <person name="Copeland A."/>
            <person name="Zeytun A."/>
            <person name="Yassawong M."/>
            <person name="Nolan M."/>
            <person name="Lucas S."/>
            <person name="Hammon N."/>
            <person name="Deshpande S."/>
            <person name="Cheng J.F."/>
            <person name="Han C."/>
            <person name="Tapia R."/>
            <person name="Goodwin L.A."/>
            <person name="Pitluck S."/>
            <person name="Mavromatis K."/>
            <person name="Liolios K."/>
            <person name="Pagani I."/>
            <person name="Ivanova N."/>
            <person name="Mikhailova N."/>
            <person name="Pati A."/>
            <person name="Chen A."/>
            <person name="Palaniappan K."/>
            <person name="Land M."/>
            <person name="Hauser L."/>
            <person name="Jeffries C.D."/>
            <person name="Brambilla E.M."/>
            <person name="Rohde M."/>
            <person name="Sikorski J."/>
            <person name="Pukall R."/>
            <person name="Goker M."/>
            <person name="Detter J.C."/>
            <person name="Woyke T."/>
            <person name="Bristow J."/>
            <person name="Eisen J.A."/>
            <person name="Markowitz V."/>
            <person name="Hugenholtz P."/>
            <person name="Kyrpides N.C."/>
            <person name="Klenk H.P."/>
            <person name="Lapidus A."/>
        </authorList>
    </citation>
    <scope>NUCLEOTIDE SEQUENCE [LARGE SCALE GENOMIC DNA]</scope>
    <source>
        <strain evidence="2">ATCC 35074 / DSM 20540 / JCM 6276 / NBRC 101906 / NCIMB 13154 / VKM Ac-1939 / CCM 2703 / MRP</strain>
    </source>
</reference>
<accession>F0RMD9</accession>
<dbReference type="EMBL" id="CP002536">
    <property type="protein sequence ID" value="ADY27076.1"/>
    <property type="molecule type" value="Genomic_DNA"/>
</dbReference>
<gene>
    <name evidence="1" type="ordered locus">Deipr_1945</name>
</gene>
<protein>
    <submittedName>
        <fullName evidence="1">Uncharacterized protein</fullName>
    </submittedName>
</protein>
<dbReference type="Proteomes" id="UP000007718">
    <property type="component" value="Chromosome"/>
</dbReference>
<name>F0RMD9_DEIPM</name>
<evidence type="ECO:0000313" key="2">
    <source>
        <dbReference type="Proteomes" id="UP000007718"/>
    </source>
</evidence>
<dbReference type="HOGENOM" id="CLU_3403142_0_0_0"/>
<dbReference type="AlphaFoldDB" id="F0RMD9"/>
<keyword evidence="2" id="KW-1185">Reference proteome</keyword>
<sequence length="30" mass="3533">MVEGRKLKRSQWRGLLALYIPQDTPWGPHV</sequence>
<dbReference type="KEGG" id="dpt:Deipr_1945"/>
<organism evidence="1 2">
    <name type="scientific">Deinococcus proteolyticus (strain ATCC 35074 / DSM 20540 / JCM 6276 / NBRC 101906 / NCIMB 13154 / VKM Ac-1939 / CCM 2703 / MRP)</name>
    <dbReference type="NCBI Taxonomy" id="693977"/>
    <lineage>
        <taxon>Bacteria</taxon>
        <taxon>Thermotogati</taxon>
        <taxon>Deinococcota</taxon>
        <taxon>Deinococci</taxon>
        <taxon>Deinococcales</taxon>
        <taxon>Deinococcaceae</taxon>
        <taxon>Deinococcus</taxon>
    </lineage>
</organism>
<reference evidence="2" key="1">
    <citation type="submission" date="2011-02" db="EMBL/GenBank/DDBJ databases">
        <title>The complete sequence of chromosome of Deinococcus proteolyticus DSM 20540.</title>
        <authorList>
            <consortium name="US DOE Joint Genome Institute (JGI-PGF)"/>
            <person name="Lucas S."/>
            <person name="Copeland A."/>
            <person name="Lapidus A."/>
            <person name="Bruce D."/>
            <person name="Goodwin L."/>
            <person name="Pitluck S."/>
            <person name="Kyrpides N."/>
            <person name="Mavromatis K."/>
            <person name="Pagani I."/>
            <person name="Ivanova N."/>
            <person name="Ovchinnikova G."/>
            <person name="Zeytun A."/>
            <person name="Detter J.C."/>
            <person name="Han C."/>
            <person name="Land M."/>
            <person name="Hauser L."/>
            <person name="Markowitz V."/>
            <person name="Cheng J.-F."/>
            <person name="Hugenholtz P."/>
            <person name="Woyke T."/>
            <person name="Wu D."/>
            <person name="Pukall R."/>
            <person name="Steenblock K."/>
            <person name="Brambilla E."/>
            <person name="Klenk H.-P."/>
            <person name="Eisen J.A."/>
        </authorList>
    </citation>
    <scope>NUCLEOTIDE SEQUENCE [LARGE SCALE GENOMIC DNA]</scope>
    <source>
        <strain evidence="2">ATCC 35074 / DSM 20540 / JCM 6276 / NBRC 101906 / NCIMB 13154 / VKM Ac-1939 / CCM 2703 / MRP</strain>
    </source>
</reference>
<proteinExistence type="predicted"/>
<evidence type="ECO:0000313" key="1">
    <source>
        <dbReference type="EMBL" id="ADY27076.1"/>
    </source>
</evidence>